<dbReference type="AlphaFoldDB" id="A0A1U9Z6R6"/>
<accession>A0A1U9Z6R6</accession>
<dbReference type="EMBL" id="CP020330">
    <property type="protein sequence ID" value="AQZ53381.1"/>
    <property type="molecule type" value="Genomic_DNA"/>
</dbReference>
<keyword evidence="2" id="KW-1185">Reference proteome</keyword>
<dbReference type="STRING" id="1122214.Mame_04081"/>
<dbReference type="KEGG" id="mmed:Mame_04081"/>
<name>A0A1U9Z6R6_9HYPH</name>
<sequence length="41" mass="4356">MIRFANNFQAKSTRGAIAAAPVLRDLNSLLLLGLNGGCRVL</sequence>
<evidence type="ECO:0000313" key="2">
    <source>
        <dbReference type="Proteomes" id="UP000191135"/>
    </source>
</evidence>
<reference evidence="1 2" key="1">
    <citation type="submission" date="2017-03" db="EMBL/GenBank/DDBJ databases">
        <title>Foreign affairs: Plasmid Transfer between Roseobacters and Rhizobia.</title>
        <authorList>
            <person name="Bartling P."/>
            <person name="Bunk B."/>
            <person name="Overmann J."/>
            <person name="Brinkmann H."/>
            <person name="Petersen J."/>
        </authorList>
    </citation>
    <scope>NUCLEOTIDE SEQUENCE [LARGE SCALE GENOMIC DNA]</scope>
    <source>
        <strain evidence="1 2">MACL11</strain>
    </source>
</reference>
<evidence type="ECO:0000313" key="1">
    <source>
        <dbReference type="EMBL" id="AQZ53381.1"/>
    </source>
</evidence>
<dbReference type="Proteomes" id="UP000191135">
    <property type="component" value="Chromosome"/>
</dbReference>
<protein>
    <submittedName>
        <fullName evidence="1">Uncharacterized protein</fullName>
    </submittedName>
</protein>
<organism evidence="1 2">
    <name type="scientific">Martelella mediterranea DSM 17316</name>
    <dbReference type="NCBI Taxonomy" id="1122214"/>
    <lineage>
        <taxon>Bacteria</taxon>
        <taxon>Pseudomonadati</taxon>
        <taxon>Pseudomonadota</taxon>
        <taxon>Alphaproteobacteria</taxon>
        <taxon>Hyphomicrobiales</taxon>
        <taxon>Aurantimonadaceae</taxon>
        <taxon>Martelella</taxon>
    </lineage>
</organism>
<gene>
    <name evidence="1" type="ORF">Mame_04081</name>
</gene>
<proteinExistence type="predicted"/>